<reference evidence="2 3" key="1">
    <citation type="submission" date="2020-09" db="EMBL/GenBank/DDBJ databases">
        <title>De no assembly of potato wild relative species, Solanum commersonii.</title>
        <authorList>
            <person name="Cho K."/>
        </authorList>
    </citation>
    <scope>NUCLEOTIDE SEQUENCE [LARGE SCALE GENOMIC DNA]</scope>
    <source>
        <strain evidence="2">LZ3.2</strain>
        <tissue evidence="2">Leaf</tissue>
    </source>
</reference>
<evidence type="ECO:0000313" key="3">
    <source>
        <dbReference type="Proteomes" id="UP000824120"/>
    </source>
</evidence>
<organism evidence="2 3">
    <name type="scientific">Solanum commersonii</name>
    <name type="common">Commerson's wild potato</name>
    <name type="synonym">Commerson's nightshade</name>
    <dbReference type="NCBI Taxonomy" id="4109"/>
    <lineage>
        <taxon>Eukaryota</taxon>
        <taxon>Viridiplantae</taxon>
        <taxon>Streptophyta</taxon>
        <taxon>Embryophyta</taxon>
        <taxon>Tracheophyta</taxon>
        <taxon>Spermatophyta</taxon>
        <taxon>Magnoliopsida</taxon>
        <taxon>eudicotyledons</taxon>
        <taxon>Gunneridae</taxon>
        <taxon>Pentapetalae</taxon>
        <taxon>asterids</taxon>
        <taxon>lamiids</taxon>
        <taxon>Solanales</taxon>
        <taxon>Solanaceae</taxon>
        <taxon>Solanoideae</taxon>
        <taxon>Solaneae</taxon>
        <taxon>Solanum</taxon>
    </lineage>
</organism>
<sequence length="45" mass="4880">MTGKSQELQISLTLLANLKEHKKGKMSFGGRAVTKEPSGLAKHID</sequence>
<dbReference type="EMBL" id="JACXVP010000008">
    <property type="protein sequence ID" value="KAG5591555.1"/>
    <property type="molecule type" value="Genomic_DNA"/>
</dbReference>
<dbReference type="AlphaFoldDB" id="A0A9J5XTA5"/>
<evidence type="ECO:0000313" key="2">
    <source>
        <dbReference type="EMBL" id="KAG5591555.1"/>
    </source>
</evidence>
<gene>
    <name evidence="2" type="ORF">H5410_042069</name>
</gene>
<proteinExistence type="predicted"/>
<feature type="non-terminal residue" evidence="2">
    <location>
        <position position="45"/>
    </location>
</feature>
<comment type="caution">
    <text evidence="2">The sequence shown here is derived from an EMBL/GenBank/DDBJ whole genome shotgun (WGS) entry which is preliminary data.</text>
</comment>
<dbReference type="Proteomes" id="UP000824120">
    <property type="component" value="Chromosome 8"/>
</dbReference>
<name>A0A9J5XTA5_SOLCO</name>
<feature type="region of interest" description="Disordered" evidence="1">
    <location>
        <begin position="25"/>
        <end position="45"/>
    </location>
</feature>
<evidence type="ECO:0000256" key="1">
    <source>
        <dbReference type="SAM" id="MobiDB-lite"/>
    </source>
</evidence>
<accession>A0A9J5XTA5</accession>
<protein>
    <submittedName>
        <fullName evidence="2">Uncharacterized protein</fullName>
    </submittedName>
</protein>
<keyword evidence="3" id="KW-1185">Reference proteome</keyword>